<name>A0A371EVM2_MUCPR</name>
<dbReference type="InterPro" id="IPR021109">
    <property type="entry name" value="Peptidase_aspartic_dom_sf"/>
</dbReference>
<evidence type="ECO:0000256" key="1">
    <source>
        <dbReference type="PROSITE-ProRule" id="PRU00023"/>
    </source>
</evidence>
<keyword evidence="1" id="KW-0040">ANK repeat</keyword>
<protein>
    <submittedName>
        <fullName evidence="2">Uncharacterized protein</fullName>
    </submittedName>
</protein>
<evidence type="ECO:0000313" key="2">
    <source>
        <dbReference type="EMBL" id="RDX70009.1"/>
    </source>
</evidence>
<accession>A0A371EVM2</accession>
<dbReference type="CDD" id="cd00303">
    <property type="entry name" value="retropepsin_like"/>
    <property type="match status" value="1"/>
</dbReference>
<dbReference type="PANTHER" id="PTHR32108:SF9">
    <property type="entry name" value="REVERSE TRANSCRIPTASE RNASE H-LIKE DOMAIN-CONTAINING PROTEIN"/>
    <property type="match status" value="1"/>
</dbReference>
<evidence type="ECO:0000313" key="3">
    <source>
        <dbReference type="Proteomes" id="UP000257109"/>
    </source>
</evidence>
<feature type="non-terminal residue" evidence="2">
    <location>
        <position position="1"/>
    </location>
</feature>
<dbReference type="InterPro" id="IPR002110">
    <property type="entry name" value="Ankyrin_rpt"/>
</dbReference>
<feature type="repeat" description="ANK" evidence="1">
    <location>
        <begin position="199"/>
        <end position="231"/>
    </location>
</feature>
<reference evidence="2" key="1">
    <citation type="submission" date="2018-05" db="EMBL/GenBank/DDBJ databases">
        <title>Draft genome of Mucuna pruriens seed.</title>
        <authorList>
            <person name="Nnadi N.E."/>
            <person name="Vos R."/>
            <person name="Hasami M.H."/>
            <person name="Devisetty U.K."/>
            <person name="Aguiy J.C."/>
        </authorList>
    </citation>
    <scope>NUCLEOTIDE SEQUENCE [LARGE SCALE GENOMIC DNA]</scope>
    <source>
        <strain evidence="2">JCA_2017</strain>
    </source>
</reference>
<dbReference type="PANTHER" id="PTHR32108">
    <property type="entry name" value="DNA-DIRECTED RNA POLYMERASE SUBUNIT ALPHA"/>
    <property type="match status" value="1"/>
</dbReference>
<dbReference type="Proteomes" id="UP000257109">
    <property type="component" value="Unassembled WGS sequence"/>
</dbReference>
<organism evidence="2 3">
    <name type="scientific">Mucuna pruriens</name>
    <name type="common">Velvet bean</name>
    <name type="synonym">Dolichos pruriens</name>
    <dbReference type="NCBI Taxonomy" id="157652"/>
    <lineage>
        <taxon>Eukaryota</taxon>
        <taxon>Viridiplantae</taxon>
        <taxon>Streptophyta</taxon>
        <taxon>Embryophyta</taxon>
        <taxon>Tracheophyta</taxon>
        <taxon>Spermatophyta</taxon>
        <taxon>Magnoliopsida</taxon>
        <taxon>eudicotyledons</taxon>
        <taxon>Gunneridae</taxon>
        <taxon>Pentapetalae</taxon>
        <taxon>rosids</taxon>
        <taxon>fabids</taxon>
        <taxon>Fabales</taxon>
        <taxon>Fabaceae</taxon>
        <taxon>Papilionoideae</taxon>
        <taxon>50 kb inversion clade</taxon>
        <taxon>NPAAA clade</taxon>
        <taxon>indigoferoid/millettioid clade</taxon>
        <taxon>Phaseoleae</taxon>
        <taxon>Mucuna</taxon>
    </lineage>
</organism>
<keyword evidence="3" id="KW-1185">Reference proteome</keyword>
<dbReference type="PROSITE" id="PS50088">
    <property type="entry name" value="ANK_REPEAT"/>
    <property type="match status" value="1"/>
</dbReference>
<proteinExistence type="predicted"/>
<dbReference type="EMBL" id="QJKJ01011875">
    <property type="protein sequence ID" value="RDX70009.1"/>
    <property type="molecule type" value="Genomic_DNA"/>
</dbReference>
<gene>
    <name evidence="2" type="ORF">CR513_50805</name>
</gene>
<sequence length="280" mass="31322">MEEGSYSNQLNRAESNSVAYIEGNGNPRPKLLIIQYNSTSRPRVPFIIQVPARPMYSNNAIPLRYPTKMPSTIKENMVPEVTNIAKTRGVTRSRRRPTIYKERKGGRITQEDHDRGGSARIPQMIHHNDYEILDQLHKTLSRVSLLLLLINSKGHRELLLKVLNNAHVPQDITPEKFEASSIISLQVVTSHEVLVEGRSHNQPLHIAIKCDNYMIARMVIDNGSSLNVMPKATLDKLYCSGATLKNSPVVVKAFNGSKPEVIGEITLPICIGPKTSNITF</sequence>
<dbReference type="AlphaFoldDB" id="A0A371EVM2"/>
<comment type="caution">
    <text evidence="2">The sequence shown here is derived from an EMBL/GenBank/DDBJ whole genome shotgun (WGS) entry which is preliminary data.</text>
</comment>
<dbReference type="OrthoDB" id="1736143at2759"/>
<dbReference type="Gene3D" id="2.40.70.10">
    <property type="entry name" value="Acid Proteases"/>
    <property type="match status" value="1"/>
</dbReference>